<keyword evidence="1" id="KW-0812">Transmembrane</keyword>
<gene>
    <name evidence="2" type="ORF">AAFP32_10910</name>
</gene>
<evidence type="ECO:0000256" key="1">
    <source>
        <dbReference type="SAM" id="Phobius"/>
    </source>
</evidence>
<feature type="transmembrane region" description="Helical" evidence="1">
    <location>
        <begin position="67"/>
        <end position="85"/>
    </location>
</feature>
<reference evidence="2" key="1">
    <citation type="submission" date="2024-06" db="EMBL/GenBank/DDBJ databases">
        <title>Brevibacterium koreense sp. nov., isolated from jogae-jeotgal, a Korean fermented seafood.</title>
        <authorList>
            <person name="Whon T.W."/>
            <person name="Nam S."/>
            <person name="Kim Y."/>
        </authorList>
    </citation>
    <scope>NUCLEOTIDE SEQUENCE</scope>
    <source>
        <strain evidence="2">CBA3109</strain>
    </source>
</reference>
<protein>
    <submittedName>
        <fullName evidence="2">Uncharacterized protein</fullName>
    </submittedName>
</protein>
<accession>A0AAU7UHI0</accession>
<dbReference type="EMBL" id="CP158281">
    <property type="protein sequence ID" value="XBV88076.1"/>
    <property type="molecule type" value="Genomic_DNA"/>
</dbReference>
<evidence type="ECO:0000313" key="2">
    <source>
        <dbReference type="EMBL" id="XBV88076.1"/>
    </source>
</evidence>
<dbReference type="RefSeq" id="WP_350269169.1">
    <property type="nucleotide sequence ID" value="NZ_CP158281.1"/>
</dbReference>
<dbReference type="AlphaFoldDB" id="A0AAU7UHI0"/>
<sequence length="93" mass="10550">MSSRRPWYRTPWVFAACGVALLLFWFALKWLTSQSDTAAGADRNEAGASAVDPVRRSDVFWAGPADIVFWVAMVLIAIAVIVRIWRLIRRIRS</sequence>
<name>A0AAU7UHI0_9MICO</name>
<dbReference type="KEGG" id="bkr:AAFP32_10910"/>
<feature type="transmembrane region" description="Helical" evidence="1">
    <location>
        <begin position="12"/>
        <end position="28"/>
    </location>
</feature>
<keyword evidence="1" id="KW-1133">Transmembrane helix</keyword>
<organism evidence="2">
    <name type="scientific">Brevibacterium koreense</name>
    <dbReference type="NCBI Taxonomy" id="3140787"/>
    <lineage>
        <taxon>Bacteria</taxon>
        <taxon>Bacillati</taxon>
        <taxon>Actinomycetota</taxon>
        <taxon>Actinomycetes</taxon>
        <taxon>Micrococcales</taxon>
        <taxon>Brevibacteriaceae</taxon>
        <taxon>Brevibacterium</taxon>
    </lineage>
</organism>
<keyword evidence="1" id="KW-0472">Membrane</keyword>
<proteinExistence type="predicted"/>